<dbReference type="InterPro" id="IPR003362">
    <property type="entry name" value="Bact_transf"/>
</dbReference>
<sequence>MLSSPLVSSDCAFTSSVLSEPKYALNWRLQKLIVRAASSHPHVSLPHLNAVPWLVDCLRLSPIQLVKLDLAIGEEALQRWAAACQQAGKPAFVRTPTKRGFLQAQRPVRWGLKRVSDRIIAAILLLILSPLLLVLALLIRRDRGSIFFRQWRVGERGRMFQIIKFRTMVEGADQMHHQVMNHQAGLHKLENDPRVTSVGRWLRRYSLDELPQLINVLRGEMSLVGPRPWALYDVVRISPDLHQRLNALPGMTGAWQVQARSTQLDISIVNRTDLQYLESWSLRRDFKFLLLTIPKVISGFGAY</sequence>
<evidence type="ECO:0000256" key="2">
    <source>
        <dbReference type="SAM" id="Phobius"/>
    </source>
</evidence>
<accession>A0A2T1DNJ1</accession>
<dbReference type="GO" id="GO:0016780">
    <property type="term" value="F:phosphotransferase activity, for other substituted phosphate groups"/>
    <property type="evidence" value="ECO:0007669"/>
    <property type="project" value="TreeGrafter"/>
</dbReference>
<reference evidence="4 5" key="2">
    <citation type="submission" date="2018-03" db="EMBL/GenBank/DDBJ databases">
        <title>The ancient ancestry and fast evolution of plastids.</title>
        <authorList>
            <person name="Moore K.R."/>
            <person name="Magnabosco C."/>
            <person name="Momper L."/>
            <person name="Gold D.A."/>
            <person name="Bosak T."/>
            <person name="Fournier G.P."/>
        </authorList>
    </citation>
    <scope>NUCLEOTIDE SEQUENCE [LARGE SCALE GENOMIC DNA]</scope>
    <source>
        <strain evidence="4 5">ULC007</strain>
    </source>
</reference>
<dbReference type="STRING" id="1920490.GCA_001895925_00757"/>
<feature type="transmembrane region" description="Helical" evidence="2">
    <location>
        <begin position="119"/>
        <end position="139"/>
    </location>
</feature>
<name>A0A2T1DNJ1_9CYAN</name>
<gene>
    <name evidence="4" type="ORF">C7B65_01040</name>
</gene>
<evidence type="ECO:0000256" key="1">
    <source>
        <dbReference type="ARBA" id="ARBA00006464"/>
    </source>
</evidence>
<reference evidence="4 5" key="1">
    <citation type="submission" date="2018-02" db="EMBL/GenBank/DDBJ databases">
        <authorList>
            <person name="Cohen D.B."/>
            <person name="Kent A.D."/>
        </authorList>
    </citation>
    <scope>NUCLEOTIDE SEQUENCE [LARGE SCALE GENOMIC DNA]</scope>
    <source>
        <strain evidence="4 5">ULC007</strain>
    </source>
</reference>
<organism evidence="4 5">
    <name type="scientific">Phormidesmis priestleyi ULC007</name>
    <dbReference type="NCBI Taxonomy" id="1920490"/>
    <lineage>
        <taxon>Bacteria</taxon>
        <taxon>Bacillati</taxon>
        <taxon>Cyanobacteriota</taxon>
        <taxon>Cyanophyceae</taxon>
        <taxon>Leptolyngbyales</taxon>
        <taxon>Leptolyngbyaceae</taxon>
        <taxon>Phormidesmis</taxon>
    </lineage>
</organism>
<dbReference type="RefSeq" id="WP_073069053.1">
    <property type="nucleotide sequence ID" value="NZ_MPPI01000001.1"/>
</dbReference>
<dbReference type="EMBL" id="PVWG01000001">
    <property type="protein sequence ID" value="PSB22032.1"/>
    <property type="molecule type" value="Genomic_DNA"/>
</dbReference>
<evidence type="ECO:0000313" key="5">
    <source>
        <dbReference type="Proteomes" id="UP000238634"/>
    </source>
</evidence>
<dbReference type="AlphaFoldDB" id="A0A2T1DNJ1"/>
<keyword evidence="5" id="KW-1185">Reference proteome</keyword>
<proteinExistence type="inferred from homology"/>
<dbReference type="OrthoDB" id="570875at2"/>
<dbReference type="PANTHER" id="PTHR30576:SF10">
    <property type="entry name" value="SLL5057 PROTEIN"/>
    <property type="match status" value="1"/>
</dbReference>
<dbReference type="Proteomes" id="UP000238634">
    <property type="component" value="Unassembled WGS sequence"/>
</dbReference>
<evidence type="ECO:0000259" key="3">
    <source>
        <dbReference type="Pfam" id="PF02397"/>
    </source>
</evidence>
<comment type="similarity">
    <text evidence="1">Belongs to the bacterial sugar transferase family.</text>
</comment>
<protein>
    <submittedName>
        <fullName evidence="4">Sugar transferase</fullName>
    </submittedName>
</protein>
<keyword evidence="2" id="KW-0472">Membrane</keyword>
<dbReference type="PANTHER" id="PTHR30576">
    <property type="entry name" value="COLANIC BIOSYNTHESIS UDP-GLUCOSE LIPID CARRIER TRANSFERASE"/>
    <property type="match status" value="1"/>
</dbReference>
<dbReference type="NCBIfam" id="NF045514">
    <property type="entry name" value="glycotran_HepC"/>
    <property type="match status" value="1"/>
</dbReference>
<keyword evidence="2" id="KW-1133">Transmembrane helix</keyword>
<feature type="domain" description="Bacterial sugar transferase" evidence="3">
    <location>
        <begin position="113"/>
        <end position="297"/>
    </location>
</feature>
<keyword evidence="4" id="KW-0808">Transferase</keyword>
<keyword evidence="2" id="KW-0812">Transmembrane</keyword>
<dbReference type="Pfam" id="PF02397">
    <property type="entry name" value="Bac_transf"/>
    <property type="match status" value="1"/>
</dbReference>
<comment type="caution">
    <text evidence="4">The sequence shown here is derived from an EMBL/GenBank/DDBJ whole genome shotgun (WGS) entry which is preliminary data.</text>
</comment>
<evidence type="ECO:0000313" key="4">
    <source>
        <dbReference type="EMBL" id="PSB22032.1"/>
    </source>
</evidence>